<keyword evidence="3" id="KW-1185">Reference proteome</keyword>
<reference evidence="2 3" key="1">
    <citation type="submission" date="2023-05" db="EMBL/GenBank/DDBJ databases">
        <title>Genome sequence of Pinibacter sp. MAH-24.</title>
        <authorList>
            <person name="Huq M.A."/>
        </authorList>
    </citation>
    <scope>NUCLEOTIDE SEQUENCE [LARGE SCALE GENOMIC DNA]</scope>
    <source>
        <strain evidence="2 3">MAH-24</strain>
    </source>
</reference>
<accession>A0ABT6R7S6</accession>
<proteinExistence type="predicted"/>
<protein>
    <submittedName>
        <fullName evidence="2">O-antigen polymerase</fullName>
    </submittedName>
</protein>
<feature type="transmembrane region" description="Helical" evidence="1">
    <location>
        <begin position="117"/>
        <end position="137"/>
    </location>
</feature>
<feature type="transmembrane region" description="Helical" evidence="1">
    <location>
        <begin position="224"/>
        <end position="244"/>
    </location>
</feature>
<organism evidence="2 3">
    <name type="scientific">Pinibacter soli</name>
    <dbReference type="NCBI Taxonomy" id="3044211"/>
    <lineage>
        <taxon>Bacteria</taxon>
        <taxon>Pseudomonadati</taxon>
        <taxon>Bacteroidota</taxon>
        <taxon>Chitinophagia</taxon>
        <taxon>Chitinophagales</taxon>
        <taxon>Chitinophagaceae</taxon>
        <taxon>Pinibacter</taxon>
    </lineage>
</organism>
<feature type="transmembrane region" description="Helical" evidence="1">
    <location>
        <begin position="157"/>
        <end position="178"/>
    </location>
</feature>
<keyword evidence="1" id="KW-0812">Transmembrane</keyword>
<keyword evidence="1" id="KW-1133">Transmembrane helix</keyword>
<dbReference type="RefSeq" id="WP_282332747.1">
    <property type="nucleotide sequence ID" value="NZ_JASBRG010000001.1"/>
</dbReference>
<feature type="transmembrane region" description="Helical" evidence="1">
    <location>
        <begin position="70"/>
        <end position="94"/>
    </location>
</feature>
<feature type="transmembrane region" description="Helical" evidence="1">
    <location>
        <begin position="296"/>
        <end position="317"/>
    </location>
</feature>
<dbReference type="Proteomes" id="UP001226434">
    <property type="component" value="Unassembled WGS sequence"/>
</dbReference>
<feature type="transmembrane region" description="Helical" evidence="1">
    <location>
        <begin position="6"/>
        <end position="26"/>
    </location>
</feature>
<dbReference type="InterPro" id="IPR029468">
    <property type="entry name" value="O-ag_pol_Wzy"/>
</dbReference>
<feature type="transmembrane region" description="Helical" evidence="1">
    <location>
        <begin position="353"/>
        <end position="374"/>
    </location>
</feature>
<evidence type="ECO:0000256" key="1">
    <source>
        <dbReference type="SAM" id="Phobius"/>
    </source>
</evidence>
<feature type="transmembrane region" description="Helical" evidence="1">
    <location>
        <begin position="386"/>
        <end position="403"/>
    </location>
</feature>
<dbReference type="Pfam" id="PF14296">
    <property type="entry name" value="O-ag_pol_Wzy"/>
    <property type="match status" value="1"/>
</dbReference>
<sequence>MGKIDNSNVGLLAFLLAATLFIGFLLGAKRGGWNRHLCYMWALVVFTPYCLITPLYFYNHGTEYVVGTYIWEYYGTGFFMSWLAVFCFIVGYWIRNGSASTDWLAPPKMKINNPEKLITILFIGLYGIVLTNLAMGGTNITDLFLGNSIAGLGAEGASYYLQNFADSLITVLVLAYFFELPKKKLLVFIGLSFFLFSLLGFRYRIMLSLFGLFFVYLYKNKLNFKYLVVSLFLGVIMMYAILFSTENRYIMISKQYEKLKYDPSDFDYEGVFDQTRGALPDMAVYRLYDNPVKETSYDYGATIFLYPFVRMVPRFIYPNKDDLYPPPQLATTIQAYDSKWGKFTGEATLSNGALYIAGGSSGIIIGCFLWGVLIRKFANKRRVKDKLSLTVYIVIALVTFQWITRGYFPQEVDHAVYMLAPIWFLKWRSKKIAQNANRTHRRQYIAG</sequence>
<dbReference type="EMBL" id="JASBRG010000001">
    <property type="protein sequence ID" value="MDI3318619.1"/>
    <property type="molecule type" value="Genomic_DNA"/>
</dbReference>
<keyword evidence="1" id="KW-0472">Membrane</keyword>
<feature type="transmembrane region" description="Helical" evidence="1">
    <location>
        <begin position="185"/>
        <end position="218"/>
    </location>
</feature>
<gene>
    <name evidence="2" type="ORF">QJ048_02485</name>
</gene>
<comment type="caution">
    <text evidence="2">The sequence shown here is derived from an EMBL/GenBank/DDBJ whole genome shotgun (WGS) entry which is preliminary data.</text>
</comment>
<evidence type="ECO:0000313" key="3">
    <source>
        <dbReference type="Proteomes" id="UP001226434"/>
    </source>
</evidence>
<feature type="transmembrane region" description="Helical" evidence="1">
    <location>
        <begin position="38"/>
        <end position="58"/>
    </location>
</feature>
<name>A0ABT6R7S6_9BACT</name>
<evidence type="ECO:0000313" key="2">
    <source>
        <dbReference type="EMBL" id="MDI3318619.1"/>
    </source>
</evidence>